<dbReference type="EMBL" id="VJVV01000001">
    <property type="protein sequence ID" value="TRO83998.1"/>
    <property type="molecule type" value="Genomic_DNA"/>
</dbReference>
<gene>
    <name evidence="1" type="ORF">FL622_02115</name>
</gene>
<dbReference type="OrthoDB" id="5524440at2"/>
<keyword evidence="2" id="KW-1185">Reference proteome</keyword>
<dbReference type="Proteomes" id="UP000317155">
    <property type="component" value="Unassembled WGS sequence"/>
</dbReference>
<evidence type="ECO:0000313" key="1">
    <source>
        <dbReference type="EMBL" id="TRO83998.1"/>
    </source>
</evidence>
<dbReference type="InterPro" id="IPR038444">
    <property type="entry name" value="DUF465_sf"/>
</dbReference>
<sequence length="76" mass="9115">MEEKGQPQQDLVQQLFDGNPRFRLLYEEHLLLEKELEKLDQKAYLTPDEELERKKVQKLKLAGKDEMEAILSQFRQ</sequence>
<reference evidence="1 2" key="1">
    <citation type="submission" date="2019-07" db="EMBL/GenBank/DDBJ databases">
        <title>Insights of Desulfuromonas acetexigens electromicrobiology.</title>
        <authorList>
            <person name="Katuri K."/>
            <person name="Sapireddy V."/>
            <person name="Shaw D.R."/>
            <person name="Saikaly P."/>
        </authorList>
    </citation>
    <scope>NUCLEOTIDE SEQUENCE [LARGE SCALE GENOMIC DNA]</scope>
    <source>
        <strain evidence="1 2">2873</strain>
    </source>
</reference>
<dbReference type="RefSeq" id="WP_092053019.1">
    <property type="nucleotide sequence ID" value="NZ_FOJJ01000001.1"/>
</dbReference>
<comment type="caution">
    <text evidence="1">The sequence shown here is derived from an EMBL/GenBank/DDBJ whole genome shotgun (WGS) entry which is preliminary data.</text>
</comment>
<protein>
    <submittedName>
        <fullName evidence="1">DUF465 domain-containing protein</fullName>
    </submittedName>
</protein>
<proteinExistence type="predicted"/>
<name>A0A550JLA6_9BACT</name>
<organism evidence="1 2">
    <name type="scientific">Trichloromonas acetexigens</name>
    <dbReference type="NCBI Taxonomy" id="38815"/>
    <lineage>
        <taxon>Bacteria</taxon>
        <taxon>Pseudomonadati</taxon>
        <taxon>Thermodesulfobacteriota</taxon>
        <taxon>Desulfuromonadia</taxon>
        <taxon>Desulfuromonadales</taxon>
        <taxon>Trichloromonadaceae</taxon>
        <taxon>Trichloromonas</taxon>
    </lineage>
</organism>
<evidence type="ECO:0000313" key="2">
    <source>
        <dbReference type="Proteomes" id="UP000317155"/>
    </source>
</evidence>
<dbReference type="AlphaFoldDB" id="A0A550JLA6"/>
<accession>A0A550JLA6</accession>
<dbReference type="Gene3D" id="6.10.280.50">
    <property type="match status" value="1"/>
</dbReference>